<keyword evidence="3" id="KW-1185">Reference proteome</keyword>
<feature type="region of interest" description="Disordered" evidence="1">
    <location>
        <begin position="36"/>
        <end position="59"/>
    </location>
</feature>
<evidence type="ECO:0008006" key="4">
    <source>
        <dbReference type="Google" id="ProtNLM"/>
    </source>
</evidence>
<dbReference type="eggNOG" id="ENOG502SW4P">
    <property type="taxonomic scope" value="Eukaryota"/>
</dbReference>
<dbReference type="HOGENOM" id="CLU_137478_0_0_1"/>
<reference evidence="2 3" key="2">
    <citation type="journal article" date="2012" name="PLoS Pathog.">
        <title>Diverse lifestyles and strategies of plant pathogenesis encoded in the genomes of eighteen Dothideomycetes fungi.</title>
        <authorList>
            <person name="Ohm R.A."/>
            <person name="Feau N."/>
            <person name="Henrissat B."/>
            <person name="Schoch C.L."/>
            <person name="Horwitz B.A."/>
            <person name="Barry K.W."/>
            <person name="Condon B.J."/>
            <person name="Copeland A.C."/>
            <person name="Dhillon B."/>
            <person name="Glaser F."/>
            <person name="Hesse C.N."/>
            <person name="Kosti I."/>
            <person name="LaButti K."/>
            <person name="Lindquist E.A."/>
            <person name="Lucas S."/>
            <person name="Salamov A.A."/>
            <person name="Bradshaw R.E."/>
            <person name="Ciuffetti L."/>
            <person name="Hamelin R.C."/>
            <person name="Kema G.H.J."/>
            <person name="Lawrence C."/>
            <person name="Scott J.A."/>
            <person name="Spatafora J.W."/>
            <person name="Turgeon B.G."/>
            <person name="de Wit P.J.G.M."/>
            <person name="Zhong S."/>
            <person name="Goodwin S.B."/>
            <person name="Grigoriev I.V."/>
        </authorList>
    </citation>
    <scope>NUCLEOTIDE SEQUENCE [LARGE SCALE GENOMIC DNA]</scope>
    <source>
        <strain evidence="3">NZE10 / CBS 128990</strain>
    </source>
</reference>
<dbReference type="Proteomes" id="UP000016933">
    <property type="component" value="Unassembled WGS sequence"/>
</dbReference>
<dbReference type="OMA" id="MTIYISR"/>
<dbReference type="AlphaFoldDB" id="N1PLZ9"/>
<name>N1PLZ9_DOTSN</name>
<accession>N1PLZ9</accession>
<reference evidence="3" key="1">
    <citation type="journal article" date="2012" name="PLoS Genet.">
        <title>The genomes of the fungal plant pathogens Cladosporium fulvum and Dothistroma septosporum reveal adaptation to different hosts and lifestyles but also signatures of common ancestry.</title>
        <authorList>
            <person name="de Wit P.J.G.M."/>
            <person name="van der Burgt A."/>
            <person name="Oekmen B."/>
            <person name="Stergiopoulos I."/>
            <person name="Abd-Elsalam K.A."/>
            <person name="Aerts A.L."/>
            <person name="Bahkali A.H."/>
            <person name="Beenen H.G."/>
            <person name="Chettri P."/>
            <person name="Cox M.P."/>
            <person name="Datema E."/>
            <person name="de Vries R.P."/>
            <person name="Dhillon B."/>
            <person name="Ganley A.R."/>
            <person name="Griffiths S.A."/>
            <person name="Guo Y."/>
            <person name="Hamelin R.C."/>
            <person name="Henrissat B."/>
            <person name="Kabir M.S."/>
            <person name="Jashni M.K."/>
            <person name="Kema G."/>
            <person name="Klaubauf S."/>
            <person name="Lapidus A."/>
            <person name="Levasseur A."/>
            <person name="Lindquist E."/>
            <person name="Mehrabi R."/>
            <person name="Ohm R.A."/>
            <person name="Owen T.J."/>
            <person name="Salamov A."/>
            <person name="Schwelm A."/>
            <person name="Schijlen E."/>
            <person name="Sun H."/>
            <person name="van den Burg H.A."/>
            <person name="van Ham R.C.H.J."/>
            <person name="Zhang S."/>
            <person name="Goodwin S.B."/>
            <person name="Grigoriev I.V."/>
            <person name="Collemare J."/>
            <person name="Bradshaw R.E."/>
        </authorList>
    </citation>
    <scope>NUCLEOTIDE SEQUENCE [LARGE SCALE GENOMIC DNA]</scope>
    <source>
        <strain evidence="3">NZE10 / CBS 128990</strain>
    </source>
</reference>
<dbReference type="EMBL" id="KB446539">
    <property type="protein sequence ID" value="EME44376.1"/>
    <property type="molecule type" value="Genomic_DNA"/>
</dbReference>
<sequence length="164" mass="17886">MTLDESSLQAKYDLVKLSVLTSTQISTRTSAVLAKFSRPGDETENSDPTTTPARVGNDNGKPVIVALSAKPKAASKLISIVEISKRELASTKVKCFQYNALGSDIVEIERKSKKGDDESESDEAFETMGAVPLSEKKKRSMPVMTIYLAITPVRELRIAYGEQT</sequence>
<evidence type="ECO:0000256" key="1">
    <source>
        <dbReference type="SAM" id="MobiDB-lite"/>
    </source>
</evidence>
<evidence type="ECO:0000313" key="3">
    <source>
        <dbReference type="Proteomes" id="UP000016933"/>
    </source>
</evidence>
<protein>
    <recommendedName>
        <fullName evidence="4">DNA/RNA-binding protein Alba-like domain-containing protein</fullName>
    </recommendedName>
</protein>
<gene>
    <name evidence="2" type="ORF">DOTSEDRAFT_24430</name>
</gene>
<dbReference type="OrthoDB" id="424402at2759"/>
<organism evidence="2 3">
    <name type="scientific">Dothistroma septosporum (strain NZE10 / CBS 128990)</name>
    <name type="common">Red band needle blight fungus</name>
    <name type="synonym">Mycosphaerella pini</name>
    <dbReference type="NCBI Taxonomy" id="675120"/>
    <lineage>
        <taxon>Eukaryota</taxon>
        <taxon>Fungi</taxon>
        <taxon>Dikarya</taxon>
        <taxon>Ascomycota</taxon>
        <taxon>Pezizomycotina</taxon>
        <taxon>Dothideomycetes</taxon>
        <taxon>Dothideomycetidae</taxon>
        <taxon>Mycosphaerellales</taxon>
        <taxon>Mycosphaerellaceae</taxon>
        <taxon>Dothistroma</taxon>
    </lineage>
</organism>
<evidence type="ECO:0000313" key="2">
    <source>
        <dbReference type="EMBL" id="EME44376.1"/>
    </source>
</evidence>
<proteinExistence type="predicted"/>